<organism evidence="3 4">
    <name type="scientific">Hymenobacter setariae</name>
    <dbReference type="NCBI Taxonomy" id="2594794"/>
    <lineage>
        <taxon>Bacteria</taxon>
        <taxon>Pseudomonadati</taxon>
        <taxon>Bacteroidota</taxon>
        <taxon>Cytophagia</taxon>
        <taxon>Cytophagales</taxon>
        <taxon>Hymenobacteraceae</taxon>
        <taxon>Hymenobacter</taxon>
    </lineage>
</organism>
<evidence type="ECO:0000256" key="1">
    <source>
        <dbReference type="SAM" id="Phobius"/>
    </source>
</evidence>
<dbReference type="AlphaFoldDB" id="A0A558BS35"/>
<feature type="domain" description="Signal transduction histidine kinase internal region" evidence="2">
    <location>
        <begin position="177"/>
        <end position="256"/>
    </location>
</feature>
<keyword evidence="1" id="KW-1133">Transmembrane helix</keyword>
<dbReference type="InterPro" id="IPR010559">
    <property type="entry name" value="Sig_transdc_His_kin_internal"/>
</dbReference>
<dbReference type="Pfam" id="PF06580">
    <property type="entry name" value="His_kinase"/>
    <property type="match status" value="1"/>
</dbReference>
<evidence type="ECO:0000313" key="4">
    <source>
        <dbReference type="Proteomes" id="UP000317624"/>
    </source>
</evidence>
<keyword evidence="1" id="KW-0812">Transmembrane</keyword>
<dbReference type="GO" id="GO:0016020">
    <property type="term" value="C:membrane"/>
    <property type="evidence" value="ECO:0007669"/>
    <property type="project" value="InterPro"/>
</dbReference>
<dbReference type="GO" id="GO:0000155">
    <property type="term" value="F:phosphorelay sensor kinase activity"/>
    <property type="evidence" value="ECO:0007669"/>
    <property type="project" value="InterPro"/>
</dbReference>
<comment type="caution">
    <text evidence="3">The sequence shown here is derived from an EMBL/GenBank/DDBJ whole genome shotgun (WGS) entry which is preliminary data.</text>
</comment>
<keyword evidence="4" id="KW-1185">Reference proteome</keyword>
<sequence>MFSFLPATRLFRHLLFWGAMLVYFGVPQGIYPDYRNTVASYFFGFNYQQSPHFLPILFGYVLGVGLLYAYAFRGWVLPPLLAGRLASSLGRFVLLTLGICYLFRLLSALHVAWLDPWLRHLPAQPLDPRHFQGLFVNQVYIHEYGTVILLIATYKLLQNWQRQQQAAGQLVREQARAELQLLKAQLHPQLLLGSLSTLERLLDEQDPQAPGLLLTLSQFLRYVLYDSQAEYVPLSQDLSALQQYLTLEQARLGQQLEVSFHVAGQANSQPIAPLLWLPLLEQLLPQGTTADGPGWLSAQLTLTGNQLKMSFALTTALEETPAFSEPHLLALRRHLAARYADRHTLRLTPEPGLLLAVLTLELVAHSHPETPDFSSTYAPALPARR</sequence>
<dbReference type="RefSeq" id="WP_144850062.1">
    <property type="nucleotide sequence ID" value="NZ_VMRJ01000004.1"/>
</dbReference>
<keyword evidence="1" id="KW-0472">Membrane</keyword>
<dbReference type="PANTHER" id="PTHR34220:SF7">
    <property type="entry name" value="SENSOR HISTIDINE KINASE YPDA"/>
    <property type="match status" value="1"/>
</dbReference>
<dbReference type="InterPro" id="IPR050640">
    <property type="entry name" value="Bact_2-comp_sensor_kinase"/>
</dbReference>
<protein>
    <recommendedName>
        <fullName evidence="2">Signal transduction histidine kinase internal region domain-containing protein</fullName>
    </recommendedName>
</protein>
<feature type="transmembrane region" description="Helical" evidence="1">
    <location>
        <begin position="52"/>
        <end position="71"/>
    </location>
</feature>
<evidence type="ECO:0000313" key="3">
    <source>
        <dbReference type="EMBL" id="TVT39318.1"/>
    </source>
</evidence>
<dbReference type="PANTHER" id="PTHR34220">
    <property type="entry name" value="SENSOR HISTIDINE KINASE YPDA"/>
    <property type="match status" value="1"/>
</dbReference>
<feature type="transmembrane region" description="Helical" evidence="1">
    <location>
        <begin position="134"/>
        <end position="154"/>
    </location>
</feature>
<feature type="transmembrane region" description="Helical" evidence="1">
    <location>
        <begin position="92"/>
        <end position="114"/>
    </location>
</feature>
<proteinExistence type="predicted"/>
<accession>A0A558BS35</accession>
<dbReference type="EMBL" id="VMRJ01000004">
    <property type="protein sequence ID" value="TVT39318.1"/>
    <property type="molecule type" value="Genomic_DNA"/>
</dbReference>
<gene>
    <name evidence="3" type="ORF">FNT36_16820</name>
</gene>
<dbReference type="Proteomes" id="UP000317624">
    <property type="component" value="Unassembled WGS sequence"/>
</dbReference>
<name>A0A558BS35_9BACT</name>
<evidence type="ECO:0000259" key="2">
    <source>
        <dbReference type="Pfam" id="PF06580"/>
    </source>
</evidence>
<reference evidence="3 4" key="1">
    <citation type="submission" date="2019-07" db="EMBL/GenBank/DDBJ databases">
        <title>Hymenobacter sp. straun FUR1 Genome sequencing and assembly.</title>
        <authorList>
            <person name="Chhetri G."/>
        </authorList>
    </citation>
    <scope>NUCLEOTIDE SEQUENCE [LARGE SCALE GENOMIC DNA]</scope>
    <source>
        <strain evidence="3 4">Fur1</strain>
    </source>
</reference>
<feature type="transmembrane region" description="Helical" evidence="1">
    <location>
        <begin position="14"/>
        <end position="32"/>
    </location>
</feature>
<dbReference type="OrthoDB" id="9792992at2"/>